<evidence type="ECO:0000313" key="1">
    <source>
        <dbReference type="EMBL" id="GCC26979.1"/>
    </source>
</evidence>
<gene>
    <name evidence="1" type="ORF">chiPu_0005400</name>
</gene>
<dbReference type="AlphaFoldDB" id="A0A401S9A6"/>
<protein>
    <submittedName>
        <fullName evidence="1">Uncharacterized protein</fullName>
    </submittedName>
</protein>
<organism evidence="1 2">
    <name type="scientific">Chiloscyllium punctatum</name>
    <name type="common">Brownbanded bambooshark</name>
    <name type="synonym">Hemiscyllium punctatum</name>
    <dbReference type="NCBI Taxonomy" id="137246"/>
    <lineage>
        <taxon>Eukaryota</taxon>
        <taxon>Metazoa</taxon>
        <taxon>Chordata</taxon>
        <taxon>Craniata</taxon>
        <taxon>Vertebrata</taxon>
        <taxon>Chondrichthyes</taxon>
        <taxon>Elasmobranchii</taxon>
        <taxon>Galeomorphii</taxon>
        <taxon>Galeoidea</taxon>
        <taxon>Orectolobiformes</taxon>
        <taxon>Hemiscylliidae</taxon>
        <taxon>Chiloscyllium</taxon>
    </lineage>
</organism>
<dbReference type="EMBL" id="BEZZ01000145">
    <property type="protein sequence ID" value="GCC26979.1"/>
    <property type="molecule type" value="Genomic_DNA"/>
</dbReference>
<accession>A0A401S9A6</accession>
<evidence type="ECO:0000313" key="2">
    <source>
        <dbReference type="Proteomes" id="UP000287033"/>
    </source>
</evidence>
<sequence>MIFVAQNVTVLLDCQAVRCCRWTGLKGNNLQCKYRLPLKKQVCDLSGLHTGCSLSGVTCCFQRGCCIWDICWTWRLLNLVNRCSAGLQG</sequence>
<dbReference type="Proteomes" id="UP000287033">
    <property type="component" value="Unassembled WGS sequence"/>
</dbReference>
<reference evidence="1 2" key="1">
    <citation type="journal article" date="2018" name="Nat. Ecol. Evol.">
        <title>Shark genomes provide insights into elasmobranch evolution and the origin of vertebrates.</title>
        <authorList>
            <person name="Hara Y"/>
            <person name="Yamaguchi K"/>
            <person name="Onimaru K"/>
            <person name="Kadota M"/>
            <person name="Koyanagi M"/>
            <person name="Keeley SD"/>
            <person name="Tatsumi K"/>
            <person name="Tanaka K"/>
            <person name="Motone F"/>
            <person name="Kageyama Y"/>
            <person name="Nozu R"/>
            <person name="Adachi N"/>
            <person name="Nishimura O"/>
            <person name="Nakagawa R"/>
            <person name="Tanegashima C"/>
            <person name="Kiyatake I"/>
            <person name="Matsumoto R"/>
            <person name="Murakumo K"/>
            <person name="Nishida K"/>
            <person name="Terakita A"/>
            <person name="Kuratani S"/>
            <person name="Sato K"/>
            <person name="Hyodo S Kuraku.S."/>
        </authorList>
    </citation>
    <scope>NUCLEOTIDE SEQUENCE [LARGE SCALE GENOMIC DNA]</scope>
</reference>
<name>A0A401S9A6_CHIPU</name>
<proteinExistence type="predicted"/>
<keyword evidence="2" id="KW-1185">Reference proteome</keyword>
<comment type="caution">
    <text evidence="1">The sequence shown here is derived from an EMBL/GenBank/DDBJ whole genome shotgun (WGS) entry which is preliminary data.</text>
</comment>